<organism evidence="7 8">
    <name type="scientific">Pontiella sulfatireligans</name>
    <dbReference type="NCBI Taxonomy" id="2750658"/>
    <lineage>
        <taxon>Bacteria</taxon>
        <taxon>Pseudomonadati</taxon>
        <taxon>Kiritimatiellota</taxon>
        <taxon>Kiritimatiellia</taxon>
        <taxon>Kiritimatiellales</taxon>
        <taxon>Pontiellaceae</taxon>
        <taxon>Pontiella</taxon>
    </lineage>
</organism>
<reference evidence="7 8" key="1">
    <citation type="submission" date="2019-04" db="EMBL/GenBank/DDBJ databases">
        <authorList>
            <person name="Van Vliet M D."/>
        </authorList>
    </citation>
    <scope>NUCLEOTIDE SEQUENCE [LARGE SCALE GENOMIC DNA]</scope>
    <source>
        <strain evidence="7 8">F21</strain>
    </source>
</reference>
<dbReference type="AlphaFoldDB" id="A0A6C2USH3"/>
<feature type="transmembrane region" description="Helical" evidence="6">
    <location>
        <begin position="39"/>
        <end position="57"/>
    </location>
</feature>
<comment type="subcellular location">
    <subcellularLocation>
        <location evidence="1">Membrane</location>
        <topology evidence="1">Multi-pass membrane protein</topology>
    </subcellularLocation>
</comment>
<dbReference type="PANTHER" id="PTHR30028:SF0">
    <property type="entry name" value="PROTEIN ALUMINUM SENSITIVE 3"/>
    <property type="match status" value="1"/>
</dbReference>
<proteinExistence type="inferred from homology"/>
<evidence type="ECO:0000256" key="1">
    <source>
        <dbReference type="ARBA" id="ARBA00004141"/>
    </source>
</evidence>
<name>A0A6C2USH3_9BACT</name>
<evidence type="ECO:0000256" key="6">
    <source>
        <dbReference type="SAM" id="Phobius"/>
    </source>
</evidence>
<comment type="similarity">
    <text evidence="2">Belongs to the UPF0014 family.</text>
</comment>
<feature type="transmembrane region" description="Helical" evidence="6">
    <location>
        <begin position="222"/>
        <end position="248"/>
    </location>
</feature>
<evidence type="ECO:0000256" key="2">
    <source>
        <dbReference type="ARBA" id="ARBA00005268"/>
    </source>
</evidence>
<evidence type="ECO:0000313" key="8">
    <source>
        <dbReference type="Proteomes" id="UP000346198"/>
    </source>
</evidence>
<dbReference type="RefSeq" id="WP_136065491.1">
    <property type="nucleotide sequence ID" value="NZ_CAAHFH010000003.1"/>
</dbReference>
<keyword evidence="8" id="KW-1185">Reference proteome</keyword>
<keyword evidence="3 6" id="KW-0812">Transmembrane</keyword>
<evidence type="ECO:0000256" key="5">
    <source>
        <dbReference type="ARBA" id="ARBA00023136"/>
    </source>
</evidence>
<feature type="transmembrane region" description="Helical" evidence="6">
    <location>
        <begin position="6"/>
        <end position="27"/>
    </location>
</feature>
<feature type="transmembrane region" description="Helical" evidence="6">
    <location>
        <begin position="125"/>
        <end position="145"/>
    </location>
</feature>
<gene>
    <name evidence="7" type="primary">fetB</name>
    <name evidence="7" type="ORF">SCARR_05389</name>
</gene>
<protein>
    <submittedName>
        <fullName evidence="7">Putative iron export permease protein FetB</fullName>
    </submittedName>
</protein>
<dbReference type="PANTHER" id="PTHR30028">
    <property type="entry name" value="UPF0014 INNER MEMBRANE PROTEIN YBBM-RELATED"/>
    <property type="match status" value="1"/>
</dbReference>
<evidence type="ECO:0000256" key="3">
    <source>
        <dbReference type="ARBA" id="ARBA00022692"/>
    </source>
</evidence>
<dbReference type="InterPro" id="IPR005226">
    <property type="entry name" value="UPF0014_fam"/>
</dbReference>
<keyword evidence="4 6" id="KW-1133">Transmembrane helix</keyword>
<feature type="transmembrane region" description="Helical" evidence="6">
    <location>
        <begin position="92"/>
        <end position="113"/>
    </location>
</feature>
<dbReference type="EMBL" id="CAAHFH010000003">
    <property type="protein sequence ID" value="VGO23282.1"/>
    <property type="molecule type" value="Genomic_DNA"/>
</dbReference>
<evidence type="ECO:0000313" key="7">
    <source>
        <dbReference type="EMBL" id="VGO23282.1"/>
    </source>
</evidence>
<feature type="transmembrane region" description="Helical" evidence="6">
    <location>
        <begin position="183"/>
        <end position="202"/>
    </location>
</feature>
<dbReference type="Pfam" id="PF03649">
    <property type="entry name" value="UPF0014"/>
    <property type="match status" value="1"/>
</dbReference>
<dbReference type="GO" id="GO:0005886">
    <property type="term" value="C:plasma membrane"/>
    <property type="evidence" value="ECO:0007669"/>
    <property type="project" value="TreeGrafter"/>
</dbReference>
<keyword evidence="5 6" id="KW-0472">Membrane</keyword>
<accession>A0A6C2USH3</accession>
<sequence length="261" mass="28994">MTADLSISAMVSMYALMLLPLAVFFYLQLGLIRDTLLAMVRMTVQLILVGLYLKYIFQLNNSFISLLWVAVMLVVANLSILNKAGLKRGLFFWRSLAGVAGSTLLVGGWFILVAIRPEPFYDARYMVPIIGMILGNCLRSNVLCLERFFSGIRKNEQEFMTYLMLGATLREATRPYLRDAIKAAVNPSIATMATMGIVSLPGMMTGQILGGAMPMAAIKYQIGIMICIFTAMVIAAMVNILLSLPIAFDDHQRLRPEIFSR</sequence>
<feature type="transmembrane region" description="Helical" evidence="6">
    <location>
        <begin position="63"/>
        <end position="80"/>
    </location>
</feature>
<evidence type="ECO:0000256" key="4">
    <source>
        <dbReference type="ARBA" id="ARBA00022989"/>
    </source>
</evidence>
<dbReference type="Proteomes" id="UP000346198">
    <property type="component" value="Unassembled WGS sequence"/>
</dbReference>